<comment type="caution">
    <text evidence="1">The sequence shown here is derived from an EMBL/GenBank/DDBJ whole genome shotgun (WGS) entry which is preliminary data.</text>
</comment>
<sequence length="69" mass="8393">MRDLLQYFNQISKENDCFFSDSIFYLRYMDEKRSILSAVPNERSIKIIMGRSMDYIRISELKLRMQSEK</sequence>
<gene>
    <name evidence="1" type="ORF">LG34_06960</name>
</gene>
<name>A0A2V1JRS7_EUBRA</name>
<reference evidence="1 2" key="1">
    <citation type="submission" date="2014-09" db="EMBL/GenBank/DDBJ databases">
        <title>Butyrate-producing bacteria isolated from human gut.</title>
        <authorList>
            <person name="Zhang Q."/>
            <person name="Zhao L."/>
        </authorList>
    </citation>
    <scope>NUCLEOTIDE SEQUENCE [LARGE SCALE GENOMIC DNA]</scope>
    <source>
        <strain evidence="1 2">21</strain>
    </source>
</reference>
<evidence type="ECO:0000313" key="1">
    <source>
        <dbReference type="EMBL" id="PWE86946.1"/>
    </source>
</evidence>
<accession>A0A2V1JRS7</accession>
<dbReference type="AlphaFoldDB" id="A0A2V1JRS7"/>
<dbReference type="EMBL" id="JRFU01000073">
    <property type="protein sequence ID" value="PWE86946.1"/>
    <property type="molecule type" value="Genomic_DNA"/>
</dbReference>
<protein>
    <submittedName>
        <fullName evidence="1">Uncharacterized protein</fullName>
    </submittedName>
</protein>
<dbReference type="Proteomes" id="UP000245288">
    <property type="component" value="Unassembled WGS sequence"/>
</dbReference>
<proteinExistence type="predicted"/>
<evidence type="ECO:0000313" key="2">
    <source>
        <dbReference type="Proteomes" id="UP000245288"/>
    </source>
</evidence>
<organism evidence="1 2">
    <name type="scientific">Eubacterium ramulus</name>
    <dbReference type="NCBI Taxonomy" id="39490"/>
    <lineage>
        <taxon>Bacteria</taxon>
        <taxon>Bacillati</taxon>
        <taxon>Bacillota</taxon>
        <taxon>Clostridia</taxon>
        <taxon>Eubacteriales</taxon>
        <taxon>Eubacteriaceae</taxon>
        <taxon>Eubacterium</taxon>
    </lineage>
</organism>
<keyword evidence="2" id="KW-1185">Reference proteome</keyword>